<organism evidence="1">
    <name type="scientific">hydrothermal vent metagenome</name>
    <dbReference type="NCBI Taxonomy" id="652676"/>
    <lineage>
        <taxon>unclassified sequences</taxon>
        <taxon>metagenomes</taxon>
        <taxon>ecological metagenomes</taxon>
    </lineage>
</organism>
<dbReference type="EMBL" id="FPHE01000128">
    <property type="protein sequence ID" value="SFV63844.1"/>
    <property type="molecule type" value="Genomic_DNA"/>
</dbReference>
<gene>
    <name evidence="1" type="ORF">MNB_SV-12-2052</name>
</gene>
<protein>
    <submittedName>
        <fullName evidence="1">Uncharacterized protein</fullName>
    </submittedName>
</protein>
<proteinExistence type="predicted"/>
<dbReference type="AlphaFoldDB" id="A0A1W1CDL2"/>
<name>A0A1W1CDL2_9ZZZZ</name>
<accession>A0A1W1CDL2</accession>
<reference evidence="1" key="1">
    <citation type="submission" date="2016-10" db="EMBL/GenBank/DDBJ databases">
        <authorList>
            <person name="de Groot N.N."/>
        </authorList>
    </citation>
    <scope>NUCLEOTIDE SEQUENCE</scope>
</reference>
<evidence type="ECO:0000313" key="1">
    <source>
        <dbReference type="EMBL" id="SFV63844.1"/>
    </source>
</evidence>
<sequence>MKKYIIFILITLFSNTLVAKSDINQLLGITAKKEIEKKIIVSDRKKRYIEPKKSTSKDSQIERLLKYTKVKKTSQKEMAYGLKMGYKISENVSVSVDVLAQVDIRNSKIKSKEANLQFALSL</sequence>